<evidence type="ECO:0000256" key="1">
    <source>
        <dbReference type="ARBA" id="ARBA00004173"/>
    </source>
</evidence>
<dbReference type="FunFam" id="1.10.10.350:FF:000007">
    <property type="entry name" value="Glutamate--tRNA ligase"/>
    <property type="match status" value="1"/>
</dbReference>
<dbReference type="InterPro" id="IPR049940">
    <property type="entry name" value="GluQ/Sye"/>
</dbReference>
<dbReference type="GO" id="GO:0050561">
    <property type="term" value="F:glutamate-tRNA(Gln) ligase activity"/>
    <property type="evidence" value="ECO:0007669"/>
    <property type="project" value="UniProtKB-EC"/>
</dbReference>
<feature type="domain" description="Aminoacyl-tRNA synthetase class I anticodon-binding" evidence="20">
    <location>
        <begin position="394"/>
        <end position="503"/>
    </location>
</feature>
<keyword evidence="7 18" id="KW-0067">ATP-binding</keyword>
<keyword evidence="22" id="KW-1185">Reference proteome</keyword>
<accession>E9G264</accession>
<dbReference type="InterPro" id="IPR000924">
    <property type="entry name" value="Glu/Gln-tRNA-synth"/>
</dbReference>
<dbReference type="OrthoDB" id="428822at2759"/>
<dbReference type="EC" id="6.1.1.24" evidence="11"/>
<dbReference type="HOGENOM" id="CLU_015768_6_3_1"/>
<evidence type="ECO:0000256" key="16">
    <source>
        <dbReference type="ARBA" id="ARBA00047479"/>
    </source>
</evidence>
<dbReference type="GO" id="GO:0008270">
    <property type="term" value="F:zinc ion binding"/>
    <property type="evidence" value="ECO:0007669"/>
    <property type="project" value="InterPro"/>
</dbReference>
<evidence type="ECO:0000256" key="6">
    <source>
        <dbReference type="ARBA" id="ARBA00022741"/>
    </source>
</evidence>
<keyword evidence="6 18" id="KW-0547">Nucleotide-binding</keyword>
<evidence type="ECO:0000256" key="14">
    <source>
        <dbReference type="ARBA" id="ARBA00044313"/>
    </source>
</evidence>
<evidence type="ECO:0000256" key="15">
    <source>
        <dbReference type="ARBA" id="ARBA00047366"/>
    </source>
</evidence>
<evidence type="ECO:0000259" key="20">
    <source>
        <dbReference type="Pfam" id="PF19269"/>
    </source>
</evidence>
<dbReference type="GO" id="GO:0000049">
    <property type="term" value="F:tRNA binding"/>
    <property type="evidence" value="ECO:0007669"/>
    <property type="project" value="InterPro"/>
</dbReference>
<keyword evidence="8 18" id="KW-0648">Protein biosynthesis</keyword>
<dbReference type="STRING" id="6669.E9G264"/>
<feature type="domain" description="Glutamyl/glutaminyl-tRNA synthetase class Ib catalytic" evidence="19">
    <location>
        <begin position="19"/>
        <end position="322"/>
    </location>
</feature>
<dbReference type="InterPro" id="IPR020751">
    <property type="entry name" value="aa-tRNA-synth_I_codon-bd_sub2"/>
</dbReference>
<keyword evidence="9 18" id="KW-0030">Aminoacyl-tRNA synthetase</keyword>
<dbReference type="SUPFAM" id="SSF48163">
    <property type="entry name" value="An anticodon-binding domain of class I aminoacyl-tRNA synthetases"/>
    <property type="match status" value="1"/>
</dbReference>
<dbReference type="OMA" id="HGATNVM"/>
<dbReference type="InterPro" id="IPR014729">
    <property type="entry name" value="Rossmann-like_a/b/a_fold"/>
</dbReference>
<dbReference type="PANTHER" id="PTHR43311">
    <property type="entry name" value="GLUTAMATE--TRNA LIGASE"/>
    <property type="match status" value="1"/>
</dbReference>
<comment type="catalytic activity">
    <reaction evidence="17">
        <text>tRNA(Gln) + L-glutamate + ATP = L-glutamyl-tRNA(Gln) + AMP + diphosphate</text>
        <dbReference type="Rhea" id="RHEA:64612"/>
        <dbReference type="Rhea" id="RHEA-COMP:9662"/>
        <dbReference type="Rhea" id="RHEA-COMP:9684"/>
        <dbReference type="ChEBI" id="CHEBI:29985"/>
        <dbReference type="ChEBI" id="CHEBI:30616"/>
        <dbReference type="ChEBI" id="CHEBI:33019"/>
        <dbReference type="ChEBI" id="CHEBI:78442"/>
        <dbReference type="ChEBI" id="CHEBI:78520"/>
        <dbReference type="ChEBI" id="CHEBI:456215"/>
    </reaction>
    <physiologicalReaction direction="left-to-right" evidence="17">
        <dbReference type="Rhea" id="RHEA:64613"/>
    </physiologicalReaction>
</comment>
<evidence type="ECO:0000256" key="11">
    <source>
        <dbReference type="ARBA" id="ARBA00044054"/>
    </source>
</evidence>
<comment type="catalytic activity">
    <reaction evidence="15">
        <text>tRNA(Glu) + L-glutamate + ATP = L-glutamyl-tRNA(Glu) + AMP + diphosphate</text>
        <dbReference type="Rhea" id="RHEA:23540"/>
        <dbReference type="Rhea" id="RHEA-COMP:9663"/>
        <dbReference type="Rhea" id="RHEA-COMP:9680"/>
        <dbReference type="ChEBI" id="CHEBI:29985"/>
        <dbReference type="ChEBI" id="CHEBI:30616"/>
        <dbReference type="ChEBI" id="CHEBI:33019"/>
        <dbReference type="ChEBI" id="CHEBI:78442"/>
        <dbReference type="ChEBI" id="CHEBI:78520"/>
        <dbReference type="ChEBI" id="CHEBI:456215"/>
        <dbReference type="EC" id="6.1.1.17"/>
    </reaction>
    <physiologicalReaction direction="left-to-right" evidence="15">
        <dbReference type="Rhea" id="RHEA:23541"/>
    </physiologicalReaction>
</comment>
<dbReference type="Gene3D" id="1.10.10.350">
    <property type="match status" value="1"/>
</dbReference>
<dbReference type="GO" id="GO:0006424">
    <property type="term" value="P:glutamyl-tRNA aminoacylation"/>
    <property type="evidence" value="ECO:0000318"/>
    <property type="project" value="GO_Central"/>
</dbReference>
<evidence type="ECO:0000256" key="18">
    <source>
        <dbReference type="RuleBase" id="RU363037"/>
    </source>
</evidence>
<name>E9G264_DAPPU</name>
<evidence type="ECO:0000256" key="12">
    <source>
        <dbReference type="ARBA" id="ARBA00044142"/>
    </source>
</evidence>
<evidence type="ECO:0000256" key="8">
    <source>
        <dbReference type="ARBA" id="ARBA00022917"/>
    </source>
</evidence>
<dbReference type="FunCoup" id="E9G264">
    <property type="interactions" value="769"/>
</dbReference>
<dbReference type="InParanoid" id="E9G264"/>
<evidence type="ECO:0000313" key="22">
    <source>
        <dbReference type="Proteomes" id="UP000000305"/>
    </source>
</evidence>
<keyword evidence="4" id="KW-0963">Cytoplasm</keyword>
<organism evidence="21 22">
    <name type="scientific">Daphnia pulex</name>
    <name type="common">Water flea</name>
    <dbReference type="NCBI Taxonomy" id="6669"/>
    <lineage>
        <taxon>Eukaryota</taxon>
        <taxon>Metazoa</taxon>
        <taxon>Ecdysozoa</taxon>
        <taxon>Arthropoda</taxon>
        <taxon>Crustacea</taxon>
        <taxon>Branchiopoda</taxon>
        <taxon>Diplostraca</taxon>
        <taxon>Cladocera</taxon>
        <taxon>Anomopoda</taxon>
        <taxon>Daphniidae</taxon>
        <taxon>Daphnia</taxon>
    </lineage>
</organism>
<proteinExistence type="inferred from homology"/>
<dbReference type="EC" id="6.1.1.17" evidence="3"/>
<dbReference type="GO" id="GO:0005524">
    <property type="term" value="F:ATP binding"/>
    <property type="evidence" value="ECO:0007669"/>
    <property type="project" value="UniProtKB-KW"/>
</dbReference>
<evidence type="ECO:0000256" key="10">
    <source>
        <dbReference type="ARBA" id="ARBA00030865"/>
    </source>
</evidence>
<dbReference type="Pfam" id="PF00749">
    <property type="entry name" value="tRNA-synt_1c"/>
    <property type="match status" value="1"/>
</dbReference>
<evidence type="ECO:0000313" key="21">
    <source>
        <dbReference type="EMBL" id="EFX86359.1"/>
    </source>
</evidence>
<evidence type="ECO:0000259" key="19">
    <source>
        <dbReference type="Pfam" id="PF00749"/>
    </source>
</evidence>
<comment type="catalytic activity">
    <reaction evidence="16">
        <text>tRNA(Glx) + L-glutamate + ATP = L-glutamyl-tRNA(Glx) + AMP + diphosphate</text>
        <dbReference type="Rhea" id="RHEA:18397"/>
        <dbReference type="Rhea" id="RHEA-COMP:9713"/>
        <dbReference type="Rhea" id="RHEA-COMP:9716"/>
        <dbReference type="ChEBI" id="CHEBI:29985"/>
        <dbReference type="ChEBI" id="CHEBI:30616"/>
        <dbReference type="ChEBI" id="CHEBI:33019"/>
        <dbReference type="ChEBI" id="CHEBI:78442"/>
        <dbReference type="ChEBI" id="CHEBI:78520"/>
        <dbReference type="ChEBI" id="CHEBI:456215"/>
        <dbReference type="EC" id="6.1.1.24"/>
    </reaction>
    <physiologicalReaction direction="left-to-right" evidence="16">
        <dbReference type="Rhea" id="RHEA:18398"/>
    </physiologicalReaction>
</comment>
<dbReference type="AlphaFoldDB" id="E9G264"/>
<dbReference type="SUPFAM" id="SSF52374">
    <property type="entry name" value="Nucleotidylyl transferase"/>
    <property type="match status" value="1"/>
</dbReference>
<evidence type="ECO:0000256" key="2">
    <source>
        <dbReference type="ARBA" id="ARBA00007894"/>
    </source>
</evidence>
<dbReference type="InterPro" id="IPR045462">
    <property type="entry name" value="aa-tRNA-synth_I_cd-bd"/>
</dbReference>
<gene>
    <name evidence="21" type="ORF">DAPPUDRAFT_308493</name>
</gene>
<dbReference type="NCBIfam" id="TIGR00464">
    <property type="entry name" value="gltX_bact"/>
    <property type="match status" value="1"/>
</dbReference>
<dbReference type="GO" id="GO:0004818">
    <property type="term" value="F:glutamate-tRNA ligase activity"/>
    <property type="evidence" value="ECO:0000318"/>
    <property type="project" value="GO_Central"/>
</dbReference>
<reference evidence="21 22" key="1">
    <citation type="journal article" date="2011" name="Science">
        <title>The ecoresponsive genome of Daphnia pulex.</title>
        <authorList>
            <person name="Colbourne J.K."/>
            <person name="Pfrender M.E."/>
            <person name="Gilbert D."/>
            <person name="Thomas W.K."/>
            <person name="Tucker A."/>
            <person name="Oakley T.H."/>
            <person name="Tokishita S."/>
            <person name="Aerts A."/>
            <person name="Arnold G.J."/>
            <person name="Basu M.K."/>
            <person name="Bauer D.J."/>
            <person name="Caceres C.E."/>
            <person name="Carmel L."/>
            <person name="Casola C."/>
            <person name="Choi J.H."/>
            <person name="Detter J.C."/>
            <person name="Dong Q."/>
            <person name="Dusheyko S."/>
            <person name="Eads B.D."/>
            <person name="Frohlich T."/>
            <person name="Geiler-Samerotte K.A."/>
            <person name="Gerlach D."/>
            <person name="Hatcher P."/>
            <person name="Jogdeo S."/>
            <person name="Krijgsveld J."/>
            <person name="Kriventseva E.V."/>
            <person name="Kultz D."/>
            <person name="Laforsch C."/>
            <person name="Lindquist E."/>
            <person name="Lopez J."/>
            <person name="Manak J.R."/>
            <person name="Muller J."/>
            <person name="Pangilinan J."/>
            <person name="Patwardhan R.P."/>
            <person name="Pitluck S."/>
            <person name="Pritham E.J."/>
            <person name="Rechtsteiner A."/>
            <person name="Rho M."/>
            <person name="Rogozin I.B."/>
            <person name="Sakarya O."/>
            <person name="Salamov A."/>
            <person name="Schaack S."/>
            <person name="Shapiro H."/>
            <person name="Shiga Y."/>
            <person name="Skalitzky C."/>
            <person name="Smith Z."/>
            <person name="Souvorov A."/>
            <person name="Sung W."/>
            <person name="Tang Z."/>
            <person name="Tsuchiya D."/>
            <person name="Tu H."/>
            <person name="Vos H."/>
            <person name="Wang M."/>
            <person name="Wolf Y.I."/>
            <person name="Yamagata H."/>
            <person name="Yamada T."/>
            <person name="Ye Y."/>
            <person name="Shaw J.R."/>
            <person name="Andrews J."/>
            <person name="Crease T.J."/>
            <person name="Tang H."/>
            <person name="Lucas S.M."/>
            <person name="Robertson H.M."/>
            <person name="Bork P."/>
            <person name="Koonin E.V."/>
            <person name="Zdobnov E.M."/>
            <person name="Grigoriev I.V."/>
            <person name="Lynch M."/>
            <person name="Boore J.L."/>
        </authorList>
    </citation>
    <scope>NUCLEOTIDE SEQUENCE [LARGE SCALE GENOMIC DNA]</scope>
</reference>
<dbReference type="KEGG" id="dpx:DAPPUDRAFT_308493"/>
<dbReference type="CDD" id="cd00808">
    <property type="entry name" value="GluRS_core"/>
    <property type="match status" value="1"/>
</dbReference>
<protein>
    <recommendedName>
        <fullName evidence="12">Nondiscriminating glutamyl-tRNA synthetase EARS2, mitochondrial</fullName>
        <ecNumber evidence="3">6.1.1.17</ecNumber>
        <ecNumber evidence="11">6.1.1.24</ecNumber>
    </recommendedName>
    <alternativeName>
        <fullName evidence="14">Glutamate--tRNA(Gln) ligase EARS2, mitochondrial</fullName>
    </alternativeName>
    <alternativeName>
        <fullName evidence="10">Glutamyl-tRNA synthetase</fullName>
    </alternativeName>
    <alternativeName>
        <fullName evidence="13">Mitochondrial glutamyl-tRNA synthetase</fullName>
    </alternativeName>
</protein>
<dbReference type="InterPro" id="IPR033910">
    <property type="entry name" value="GluRS_core"/>
</dbReference>
<dbReference type="HAMAP" id="MF_00022">
    <property type="entry name" value="Glu_tRNA_synth_type1"/>
    <property type="match status" value="1"/>
</dbReference>
<evidence type="ECO:0000256" key="9">
    <source>
        <dbReference type="ARBA" id="ARBA00023146"/>
    </source>
</evidence>
<evidence type="ECO:0000256" key="4">
    <source>
        <dbReference type="ARBA" id="ARBA00022490"/>
    </source>
</evidence>
<dbReference type="FunFam" id="3.40.50.620:FF:000045">
    <property type="entry name" value="Glutamate--tRNA ligase, mitochondrial"/>
    <property type="match status" value="1"/>
</dbReference>
<dbReference type="PhylomeDB" id="E9G264"/>
<dbReference type="PRINTS" id="PR00987">
    <property type="entry name" value="TRNASYNTHGLU"/>
</dbReference>
<evidence type="ECO:0000256" key="5">
    <source>
        <dbReference type="ARBA" id="ARBA00022598"/>
    </source>
</evidence>
<sequence length="510" mass="57966">MFSHPFRRFIHLSCHSRSVRVRFAPSPTGYIHLGGLRTALYNFLFAKANNGKFILRIEDTDQKRLVPGAAVQLETDLEWMGLSPDESPIKDGGFGPYTQSKRLHLYSKFVQELVKSGHAYYCFCSDRRLEFVKKEALREGAIPRYDNRCRQLSSAQVEEKKQQGMASCVRFKLSPLDEPLQDLVYGNIDRSAVLHEGDPVILKQDGYPTYHLANVVDDHLMEITHVLRGTEWLVSTAKHVLLYKAFGWRPPSFAHLPLILNPDGTKLSKRQDDIRLEYFRKQGFYPEAIIGLLCLVGGGFSPSIDIQQNLHSLCELAKAFNLGIVTTHSGRLDGPRLEYFNRLALQNRINRPEEIDKLSEELFRLIHDKIKNSSLDKDMVKKTSLLKILHWASNGGRINFLHQLTDSSMGFLWNSQESTIVSKIDPSTARNVLIRVIQVLNERDRIQKNEVTTMLGKIATEYNLKVKEVLKLMRSSLTGLKEGPPVSEVMEILGPQICANRLGTSLNLIV</sequence>
<dbReference type="InterPro" id="IPR008925">
    <property type="entry name" value="aa_tRNA-synth_I_cd-bd_sf"/>
</dbReference>
<dbReference type="PANTHER" id="PTHR43311:SF2">
    <property type="entry name" value="GLUTAMATE--TRNA LIGASE, MITOCHONDRIAL-RELATED"/>
    <property type="match status" value="1"/>
</dbReference>
<evidence type="ECO:0000256" key="3">
    <source>
        <dbReference type="ARBA" id="ARBA00012835"/>
    </source>
</evidence>
<dbReference type="Pfam" id="PF19269">
    <property type="entry name" value="Anticodon_2"/>
    <property type="match status" value="1"/>
</dbReference>
<dbReference type="eggNOG" id="KOG1149">
    <property type="taxonomic scope" value="Eukaryota"/>
</dbReference>
<dbReference type="GO" id="GO:0005739">
    <property type="term" value="C:mitochondrion"/>
    <property type="evidence" value="ECO:0000318"/>
    <property type="project" value="GO_Central"/>
</dbReference>
<dbReference type="Gene3D" id="3.40.50.620">
    <property type="entry name" value="HUPs"/>
    <property type="match status" value="1"/>
</dbReference>
<evidence type="ECO:0000256" key="7">
    <source>
        <dbReference type="ARBA" id="ARBA00022840"/>
    </source>
</evidence>
<evidence type="ECO:0000256" key="17">
    <source>
        <dbReference type="ARBA" id="ARBA00047689"/>
    </source>
</evidence>
<dbReference type="PROSITE" id="PS00178">
    <property type="entry name" value="AA_TRNA_LIGASE_I"/>
    <property type="match status" value="1"/>
</dbReference>
<dbReference type="EMBL" id="GL732530">
    <property type="protein sequence ID" value="EFX86359.1"/>
    <property type="molecule type" value="Genomic_DNA"/>
</dbReference>
<comment type="subcellular location">
    <subcellularLocation>
        <location evidence="1">Mitochondrion</location>
    </subcellularLocation>
</comment>
<dbReference type="InterPro" id="IPR004527">
    <property type="entry name" value="Glu-tRNA-ligase_bac/mito"/>
</dbReference>
<dbReference type="InterPro" id="IPR020058">
    <property type="entry name" value="Glu/Gln-tRNA-synth_Ib_cat-dom"/>
</dbReference>
<dbReference type="Proteomes" id="UP000000305">
    <property type="component" value="Unassembled WGS sequence"/>
</dbReference>
<comment type="similarity">
    <text evidence="2">Belongs to the class-I aminoacyl-tRNA synthetase family. Glutamate--tRNA ligase type 1 subfamily.</text>
</comment>
<dbReference type="InterPro" id="IPR001412">
    <property type="entry name" value="aa-tRNA-synth_I_CS"/>
</dbReference>
<evidence type="ECO:0000256" key="13">
    <source>
        <dbReference type="ARBA" id="ARBA00044251"/>
    </source>
</evidence>
<keyword evidence="5 18" id="KW-0436">Ligase</keyword>